<dbReference type="Proteomes" id="UP001157910">
    <property type="component" value="Unassembled WGS sequence"/>
</dbReference>
<dbReference type="Gene3D" id="3.90.730.10">
    <property type="entry name" value="Ribonuclease T2-like"/>
    <property type="match status" value="1"/>
</dbReference>
<evidence type="ECO:0000256" key="3">
    <source>
        <dbReference type="SAM" id="SignalP"/>
    </source>
</evidence>
<feature type="chain" id="PRO_5046328148" evidence="3">
    <location>
        <begin position="27"/>
        <end position="237"/>
    </location>
</feature>
<comment type="caution">
    <text evidence="4">The sequence shown here is derived from an EMBL/GenBank/DDBJ whole genome shotgun (WGS) entry which is preliminary data.</text>
</comment>
<evidence type="ECO:0000313" key="5">
    <source>
        <dbReference type="Proteomes" id="UP001157910"/>
    </source>
</evidence>
<organism evidence="4 5">
    <name type="scientific">Novosphingobium panipatense</name>
    <dbReference type="NCBI Taxonomy" id="428991"/>
    <lineage>
        <taxon>Bacteria</taxon>
        <taxon>Pseudomonadati</taxon>
        <taxon>Pseudomonadota</taxon>
        <taxon>Alphaproteobacteria</taxon>
        <taxon>Sphingomonadales</taxon>
        <taxon>Sphingomonadaceae</taxon>
        <taxon>Novosphingobium</taxon>
    </lineage>
</organism>
<dbReference type="RefSeq" id="WP_283406023.1">
    <property type="nucleotide sequence ID" value="NZ_FXUI01000004.1"/>
</dbReference>
<evidence type="ECO:0000313" key="4">
    <source>
        <dbReference type="EMBL" id="SMP68024.1"/>
    </source>
</evidence>
<dbReference type="InterPro" id="IPR001568">
    <property type="entry name" value="RNase_T2-like"/>
</dbReference>
<sequence>MNKLAVRAAALLVALAGAPAPAPGQAYQCTLPRTVPPVGPVKPEGPARRTPISSYTLAASWSPNYCQTSGDTRSMQCNRDNGRFGFILHGLWPEAKRGPSPQWCANRPLPSPQQLREHLCMTPSATLLAREWAKHGSCMVASPQKYFRISAILWRSIRWPDADRLSRKKGLTVADLRDEFVAANSGWPRGAIGVQLTRTGWLREVRLCYGKDFRPRTCARRQQGAADAAPMKIWRGL</sequence>
<evidence type="ECO:0000256" key="2">
    <source>
        <dbReference type="RuleBase" id="RU004328"/>
    </source>
</evidence>
<dbReference type="InterPro" id="IPR036430">
    <property type="entry name" value="RNase_T2-like_sf"/>
</dbReference>
<dbReference type="InterPro" id="IPR018188">
    <property type="entry name" value="RNase_T2_His_AS_1"/>
</dbReference>
<protein>
    <submittedName>
        <fullName evidence="4">Ribonuclease T2</fullName>
    </submittedName>
</protein>
<dbReference type="PANTHER" id="PTHR11240:SF22">
    <property type="entry name" value="RIBONUCLEASE T2"/>
    <property type="match status" value="1"/>
</dbReference>
<dbReference type="Pfam" id="PF00445">
    <property type="entry name" value="Ribonuclease_T2"/>
    <property type="match status" value="1"/>
</dbReference>
<keyword evidence="5" id="KW-1185">Reference proteome</keyword>
<name>A0ABY1QFL9_9SPHN</name>
<reference evidence="4 5" key="1">
    <citation type="submission" date="2017-05" db="EMBL/GenBank/DDBJ databases">
        <authorList>
            <person name="Varghese N."/>
            <person name="Submissions S."/>
        </authorList>
    </citation>
    <scope>NUCLEOTIDE SEQUENCE [LARGE SCALE GENOMIC DNA]</scope>
    <source>
        <strain evidence="4 5">SM16</strain>
    </source>
</reference>
<evidence type="ECO:0000256" key="1">
    <source>
        <dbReference type="ARBA" id="ARBA00007469"/>
    </source>
</evidence>
<gene>
    <name evidence="4" type="ORF">SAMN06296065_104313</name>
</gene>
<accession>A0ABY1QFL9</accession>
<proteinExistence type="inferred from homology"/>
<feature type="signal peptide" evidence="3">
    <location>
        <begin position="1"/>
        <end position="26"/>
    </location>
</feature>
<dbReference type="PANTHER" id="PTHR11240">
    <property type="entry name" value="RIBONUCLEASE T2"/>
    <property type="match status" value="1"/>
</dbReference>
<keyword evidence="3" id="KW-0732">Signal</keyword>
<dbReference type="SUPFAM" id="SSF55895">
    <property type="entry name" value="Ribonuclease Rh-like"/>
    <property type="match status" value="1"/>
</dbReference>
<comment type="similarity">
    <text evidence="1 2">Belongs to the RNase T2 family.</text>
</comment>
<dbReference type="EMBL" id="FXUI01000004">
    <property type="protein sequence ID" value="SMP68024.1"/>
    <property type="molecule type" value="Genomic_DNA"/>
</dbReference>
<dbReference type="PROSITE" id="PS00530">
    <property type="entry name" value="RNASE_T2_1"/>
    <property type="match status" value="1"/>
</dbReference>